<dbReference type="PROSITE" id="PS50921">
    <property type="entry name" value="ANTAR"/>
    <property type="match status" value="1"/>
</dbReference>
<name>A0ABX5SWK9_9MICO</name>
<evidence type="ECO:0000256" key="1">
    <source>
        <dbReference type="ARBA" id="ARBA00023015"/>
    </source>
</evidence>
<dbReference type="InterPro" id="IPR036388">
    <property type="entry name" value="WH-like_DNA-bd_sf"/>
</dbReference>
<feature type="domain" description="ANTAR" evidence="3">
    <location>
        <begin position="148"/>
        <end position="209"/>
    </location>
</feature>
<dbReference type="SMART" id="SM01012">
    <property type="entry name" value="ANTAR"/>
    <property type="match status" value="1"/>
</dbReference>
<accession>A0ABX5SWK9</accession>
<organism evidence="4 5">
    <name type="scientific">Microbacterium wangchenii</name>
    <dbReference type="NCBI Taxonomy" id="2541726"/>
    <lineage>
        <taxon>Bacteria</taxon>
        <taxon>Bacillati</taxon>
        <taxon>Actinomycetota</taxon>
        <taxon>Actinomycetes</taxon>
        <taxon>Micrococcales</taxon>
        <taxon>Microbacteriaceae</taxon>
        <taxon>Microbacterium</taxon>
    </lineage>
</organism>
<dbReference type="Pfam" id="PF03861">
    <property type="entry name" value="ANTAR"/>
    <property type="match status" value="1"/>
</dbReference>
<dbReference type="SUPFAM" id="SSF55781">
    <property type="entry name" value="GAF domain-like"/>
    <property type="match status" value="1"/>
</dbReference>
<dbReference type="InterPro" id="IPR029016">
    <property type="entry name" value="GAF-like_dom_sf"/>
</dbReference>
<keyword evidence="2" id="KW-0804">Transcription</keyword>
<dbReference type="InterPro" id="IPR003018">
    <property type="entry name" value="GAF"/>
</dbReference>
<keyword evidence="5" id="KW-1185">Reference proteome</keyword>
<evidence type="ECO:0000256" key="2">
    <source>
        <dbReference type="ARBA" id="ARBA00023163"/>
    </source>
</evidence>
<gene>
    <name evidence="4" type="ORF">E4K62_05500</name>
</gene>
<evidence type="ECO:0000313" key="4">
    <source>
        <dbReference type="EMBL" id="QBR90608.1"/>
    </source>
</evidence>
<evidence type="ECO:0000313" key="5">
    <source>
        <dbReference type="Proteomes" id="UP000295748"/>
    </source>
</evidence>
<sequence length="226" mass="23992">MLVLERPGVERERFSAPFLKVFPVTGASVSTLGDVLGSEIVSATDADAEKLDELQFDLGEGPCWDALRLGGPVAVPDLPVEGRRRWPAFAEAARKVPVASIFAFPLAVGSLRLGAVDLYAQERTELTPDQSRQAAAMARVIGRQLLQEAVDTAGATDTAGSRYSRRVVHQATGIVLAQLDVTAEEAGLVVQGHAFARNRPVSDVAADVVAGCLNFRSVDGDIEAIE</sequence>
<reference evidence="4 5" key="1">
    <citation type="submission" date="2019-03" db="EMBL/GenBank/DDBJ databases">
        <authorList>
            <person name="Dong K."/>
        </authorList>
    </citation>
    <scope>NUCLEOTIDE SEQUENCE [LARGE SCALE GENOMIC DNA]</scope>
    <source>
        <strain evidence="5">dk512</strain>
    </source>
</reference>
<dbReference type="Proteomes" id="UP000295748">
    <property type="component" value="Chromosome"/>
</dbReference>
<dbReference type="Gene3D" id="1.10.10.10">
    <property type="entry name" value="Winged helix-like DNA-binding domain superfamily/Winged helix DNA-binding domain"/>
    <property type="match status" value="1"/>
</dbReference>
<dbReference type="Gene3D" id="3.30.450.40">
    <property type="match status" value="1"/>
</dbReference>
<protein>
    <submittedName>
        <fullName evidence="4">ANTAR domain-containing protein</fullName>
    </submittedName>
</protein>
<dbReference type="InterPro" id="IPR005561">
    <property type="entry name" value="ANTAR"/>
</dbReference>
<dbReference type="EMBL" id="CP038266">
    <property type="protein sequence ID" value="QBR90608.1"/>
    <property type="molecule type" value="Genomic_DNA"/>
</dbReference>
<proteinExistence type="predicted"/>
<dbReference type="Pfam" id="PF13185">
    <property type="entry name" value="GAF_2"/>
    <property type="match status" value="1"/>
</dbReference>
<evidence type="ECO:0000259" key="3">
    <source>
        <dbReference type="PROSITE" id="PS50921"/>
    </source>
</evidence>
<keyword evidence="1" id="KW-0805">Transcription regulation</keyword>